<dbReference type="PROSITE" id="PS50112">
    <property type="entry name" value="PAS"/>
    <property type="match status" value="1"/>
</dbReference>
<gene>
    <name evidence="4" type="ORF">GJ700_13915</name>
</gene>
<dbReference type="RefSeq" id="WP_154374761.1">
    <property type="nucleotide sequence ID" value="NZ_WKJJ01000008.1"/>
</dbReference>
<feature type="domain" description="PAC" evidence="2">
    <location>
        <begin position="74"/>
        <end position="122"/>
    </location>
</feature>
<dbReference type="CDD" id="cd00130">
    <property type="entry name" value="PAS"/>
    <property type="match status" value="1"/>
</dbReference>
<proteinExistence type="predicted"/>
<dbReference type="Pfam" id="PF00990">
    <property type="entry name" value="GGDEF"/>
    <property type="match status" value="1"/>
</dbReference>
<dbReference type="PANTHER" id="PTHR46663">
    <property type="entry name" value="DIGUANYLATE CYCLASE DGCT-RELATED"/>
    <property type="match status" value="1"/>
</dbReference>
<sequence length="408" mass="44634">MNNTLHRLADLLLDVVFLVEEGGRIVYVNPACTAVFGYQPDEMIGRQILDFIHPGDLQRTVAEMAQVARGRPGFGFENRYLRKDGSVAHIMWSARWSDEDQLRIGVARDISERKLAEQRLAGMLALSTAAQGAESLEALFVAFHGILLELMPLRGLAAVLDPGARVAYAAAMPGVDGAAGAPPDTSRWFAEPMSTPGMKFGELRFDVEHAAVLSAHDRDVLQFAAAQAATVIERLALHADLAYAARYDELTGLPNRRLFQDRMQSAFARSRRDRSRGALLFIDLDDFKRVNDDYGHAIGDQLLQAVARRIVSCVRECDTVARLGGDEFVALLENVDTMEQAQAVVAKIHQAIGKPLPLAGVRMQAAASIGIALYPEHGDATDHLMRYADQAMYACKAAHKAENRSLAG</sequence>
<dbReference type="GO" id="GO:0003824">
    <property type="term" value="F:catalytic activity"/>
    <property type="evidence" value="ECO:0007669"/>
    <property type="project" value="UniProtKB-ARBA"/>
</dbReference>
<evidence type="ECO:0000259" key="2">
    <source>
        <dbReference type="PROSITE" id="PS50113"/>
    </source>
</evidence>
<dbReference type="AlphaFoldDB" id="A0A7X2IMZ3"/>
<name>A0A7X2IMZ3_9BURK</name>
<dbReference type="PANTHER" id="PTHR46663:SF3">
    <property type="entry name" value="SLL0267 PROTEIN"/>
    <property type="match status" value="1"/>
</dbReference>
<dbReference type="FunFam" id="3.30.70.270:FF:000001">
    <property type="entry name" value="Diguanylate cyclase domain protein"/>
    <property type="match status" value="1"/>
</dbReference>
<evidence type="ECO:0000259" key="1">
    <source>
        <dbReference type="PROSITE" id="PS50112"/>
    </source>
</evidence>
<evidence type="ECO:0000259" key="3">
    <source>
        <dbReference type="PROSITE" id="PS50887"/>
    </source>
</evidence>
<keyword evidence="5" id="KW-1185">Reference proteome</keyword>
<dbReference type="InterPro" id="IPR043128">
    <property type="entry name" value="Rev_trsase/Diguanyl_cyclase"/>
</dbReference>
<protein>
    <submittedName>
        <fullName evidence="4">Diguanylate cyclase</fullName>
    </submittedName>
</protein>
<feature type="domain" description="GGDEF" evidence="3">
    <location>
        <begin position="275"/>
        <end position="408"/>
    </location>
</feature>
<accession>A0A7X2IMZ3</accession>
<dbReference type="Gene3D" id="3.30.450.20">
    <property type="entry name" value="PAS domain"/>
    <property type="match status" value="1"/>
</dbReference>
<dbReference type="InterPro" id="IPR052163">
    <property type="entry name" value="DGC-Regulatory_Protein"/>
</dbReference>
<dbReference type="EMBL" id="WKJJ01000008">
    <property type="protein sequence ID" value="MRV72804.1"/>
    <property type="molecule type" value="Genomic_DNA"/>
</dbReference>
<dbReference type="SUPFAM" id="SSF55073">
    <property type="entry name" value="Nucleotide cyclase"/>
    <property type="match status" value="1"/>
</dbReference>
<dbReference type="SUPFAM" id="SSF55785">
    <property type="entry name" value="PYP-like sensor domain (PAS domain)"/>
    <property type="match status" value="1"/>
</dbReference>
<dbReference type="InterPro" id="IPR000014">
    <property type="entry name" value="PAS"/>
</dbReference>
<evidence type="ECO:0000313" key="5">
    <source>
        <dbReference type="Proteomes" id="UP000446768"/>
    </source>
</evidence>
<feature type="domain" description="PAS" evidence="1">
    <location>
        <begin position="1"/>
        <end position="71"/>
    </location>
</feature>
<dbReference type="Gene3D" id="3.30.70.270">
    <property type="match status" value="1"/>
</dbReference>
<dbReference type="SMART" id="SM00091">
    <property type="entry name" value="PAS"/>
    <property type="match status" value="1"/>
</dbReference>
<dbReference type="InterPro" id="IPR029787">
    <property type="entry name" value="Nucleotide_cyclase"/>
</dbReference>
<dbReference type="NCBIfam" id="TIGR00254">
    <property type="entry name" value="GGDEF"/>
    <property type="match status" value="1"/>
</dbReference>
<dbReference type="NCBIfam" id="TIGR00229">
    <property type="entry name" value="sensory_box"/>
    <property type="match status" value="1"/>
</dbReference>
<dbReference type="Pfam" id="PF08447">
    <property type="entry name" value="PAS_3"/>
    <property type="match status" value="1"/>
</dbReference>
<dbReference type="InterPro" id="IPR000160">
    <property type="entry name" value="GGDEF_dom"/>
</dbReference>
<comment type="caution">
    <text evidence="4">The sequence shown here is derived from an EMBL/GenBank/DDBJ whole genome shotgun (WGS) entry which is preliminary data.</text>
</comment>
<dbReference type="InterPro" id="IPR000700">
    <property type="entry name" value="PAS-assoc_C"/>
</dbReference>
<dbReference type="Proteomes" id="UP000446768">
    <property type="component" value="Unassembled WGS sequence"/>
</dbReference>
<dbReference type="PROSITE" id="PS50887">
    <property type="entry name" value="GGDEF"/>
    <property type="match status" value="1"/>
</dbReference>
<reference evidence="4 5" key="1">
    <citation type="submission" date="2019-11" db="EMBL/GenBank/DDBJ databases">
        <title>Novel species isolated from a subtropical stream in China.</title>
        <authorList>
            <person name="Lu H."/>
        </authorList>
    </citation>
    <scope>NUCLEOTIDE SEQUENCE [LARGE SCALE GENOMIC DNA]</scope>
    <source>
        <strain evidence="4 5">FT92W</strain>
    </source>
</reference>
<organism evidence="4 5">
    <name type="scientific">Pseudoduganella rivuli</name>
    <dbReference type="NCBI Taxonomy" id="2666085"/>
    <lineage>
        <taxon>Bacteria</taxon>
        <taxon>Pseudomonadati</taxon>
        <taxon>Pseudomonadota</taxon>
        <taxon>Betaproteobacteria</taxon>
        <taxon>Burkholderiales</taxon>
        <taxon>Oxalobacteraceae</taxon>
        <taxon>Telluria group</taxon>
        <taxon>Pseudoduganella</taxon>
    </lineage>
</organism>
<dbReference type="InterPro" id="IPR013655">
    <property type="entry name" value="PAS_fold_3"/>
</dbReference>
<dbReference type="CDD" id="cd01949">
    <property type="entry name" value="GGDEF"/>
    <property type="match status" value="1"/>
</dbReference>
<dbReference type="InterPro" id="IPR035965">
    <property type="entry name" value="PAS-like_dom_sf"/>
</dbReference>
<dbReference type="SMART" id="SM00267">
    <property type="entry name" value="GGDEF"/>
    <property type="match status" value="1"/>
</dbReference>
<dbReference type="PROSITE" id="PS50113">
    <property type="entry name" value="PAC"/>
    <property type="match status" value="1"/>
</dbReference>
<evidence type="ECO:0000313" key="4">
    <source>
        <dbReference type="EMBL" id="MRV72804.1"/>
    </source>
</evidence>